<feature type="non-terminal residue" evidence="1">
    <location>
        <position position="1"/>
    </location>
</feature>
<feature type="non-terminal residue" evidence="1">
    <location>
        <position position="192"/>
    </location>
</feature>
<proteinExistence type="predicted"/>
<protein>
    <submittedName>
        <fullName evidence="1">Uncharacterized protein</fullName>
    </submittedName>
</protein>
<keyword evidence="2" id="KW-1185">Reference proteome</keyword>
<organism evidence="1 2">
    <name type="scientific">Diploptera punctata</name>
    <name type="common">Pacific beetle cockroach</name>
    <dbReference type="NCBI Taxonomy" id="6984"/>
    <lineage>
        <taxon>Eukaryota</taxon>
        <taxon>Metazoa</taxon>
        <taxon>Ecdysozoa</taxon>
        <taxon>Arthropoda</taxon>
        <taxon>Hexapoda</taxon>
        <taxon>Insecta</taxon>
        <taxon>Pterygota</taxon>
        <taxon>Neoptera</taxon>
        <taxon>Polyneoptera</taxon>
        <taxon>Dictyoptera</taxon>
        <taxon>Blattodea</taxon>
        <taxon>Blaberoidea</taxon>
        <taxon>Blaberidae</taxon>
        <taxon>Diplopterinae</taxon>
        <taxon>Diploptera</taxon>
    </lineage>
</organism>
<reference evidence="1" key="2">
    <citation type="submission" date="2023-05" db="EMBL/GenBank/DDBJ databases">
        <authorList>
            <person name="Fouks B."/>
        </authorList>
    </citation>
    <scope>NUCLEOTIDE SEQUENCE</scope>
    <source>
        <strain evidence="1">Stay&amp;Tobe</strain>
        <tissue evidence="1">Testes</tissue>
    </source>
</reference>
<comment type="caution">
    <text evidence="1">The sequence shown here is derived from an EMBL/GenBank/DDBJ whole genome shotgun (WGS) entry which is preliminary data.</text>
</comment>
<dbReference type="AlphaFoldDB" id="A0AAD7ZV27"/>
<accession>A0AAD7ZV27</accession>
<dbReference type="EMBL" id="JASPKZ010006466">
    <property type="protein sequence ID" value="KAJ9587223.1"/>
    <property type="molecule type" value="Genomic_DNA"/>
</dbReference>
<name>A0AAD7ZV27_DIPPU</name>
<evidence type="ECO:0000313" key="1">
    <source>
        <dbReference type="EMBL" id="KAJ9587223.1"/>
    </source>
</evidence>
<sequence length="192" mass="22186">TKSYMRGKGRTRPLLPIRKWLLWEFVCLLTTCIKRPLPLNIHIGNTVVKTNDLFYKRNNPPCCQCSSSPLPLLTSDQETPTTLVRAYAFRLFYDTANCQHVLLTFKGILSQKPTYISDQIRVRKWTIIYAVIYAESVENLLEISNLCSNLRSAGGRTYHHIITSLFHGGQFDINRYTVYESSYYPSDPNIKQ</sequence>
<evidence type="ECO:0000313" key="2">
    <source>
        <dbReference type="Proteomes" id="UP001233999"/>
    </source>
</evidence>
<dbReference type="Proteomes" id="UP001233999">
    <property type="component" value="Unassembled WGS sequence"/>
</dbReference>
<gene>
    <name evidence="1" type="ORF">L9F63_019247</name>
</gene>
<reference evidence="1" key="1">
    <citation type="journal article" date="2023" name="IScience">
        <title>Live-bearing cockroach genome reveals convergent evolutionary mechanisms linked to viviparity in insects and beyond.</title>
        <authorList>
            <person name="Fouks B."/>
            <person name="Harrison M.C."/>
            <person name="Mikhailova A.A."/>
            <person name="Marchal E."/>
            <person name="English S."/>
            <person name="Carruthers M."/>
            <person name="Jennings E.C."/>
            <person name="Chiamaka E.L."/>
            <person name="Frigard R.A."/>
            <person name="Pippel M."/>
            <person name="Attardo G.M."/>
            <person name="Benoit J.B."/>
            <person name="Bornberg-Bauer E."/>
            <person name="Tobe S.S."/>
        </authorList>
    </citation>
    <scope>NUCLEOTIDE SEQUENCE</scope>
    <source>
        <strain evidence="1">Stay&amp;Tobe</strain>
    </source>
</reference>